<dbReference type="WBParaSite" id="MCU_010509-RA">
    <property type="protein sequence ID" value="MCU_010509-RA"/>
    <property type="gene ID" value="MCU_010509"/>
</dbReference>
<accession>A0A5K3FQM7</accession>
<name>A0A5K3FQM7_MESCO</name>
<organism evidence="1">
    <name type="scientific">Mesocestoides corti</name>
    <name type="common">Flatworm</name>
    <dbReference type="NCBI Taxonomy" id="53468"/>
    <lineage>
        <taxon>Eukaryota</taxon>
        <taxon>Metazoa</taxon>
        <taxon>Spiralia</taxon>
        <taxon>Lophotrochozoa</taxon>
        <taxon>Platyhelminthes</taxon>
        <taxon>Cestoda</taxon>
        <taxon>Eucestoda</taxon>
        <taxon>Cyclophyllidea</taxon>
        <taxon>Mesocestoididae</taxon>
        <taxon>Mesocestoides</taxon>
    </lineage>
</organism>
<dbReference type="Pfam" id="PF11894">
    <property type="entry name" value="Nup192"/>
    <property type="match status" value="1"/>
</dbReference>
<protein>
    <submittedName>
        <fullName evidence="1">Uncharacterized protein</fullName>
    </submittedName>
</protein>
<proteinExistence type="predicted"/>
<dbReference type="GO" id="GO:0005643">
    <property type="term" value="C:nuclear pore"/>
    <property type="evidence" value="ECO:0007669"/>
    <property type="project" value="InterPro"/>
</dbReference>
<evidence type="ECO:0000313" key="1">
    <source>
        <dbReference type="WBParaSite" id="MCU_010509-RA"/>
    </source>
</evidence>
<reference evidence="1" key="1">
    <citation type="submission" date="2019-11" db="UniProtKB">
        <authorList>
            <consortium name="WormBaseParasite"/>
        </authorList>
    </citation>
    <scope>IDENTIFICATION</scope>
</reference>
<sequence length="112" mass="12476">MWSVCKAVNNIVENVLVNRRVDQLMEFETSLKRNRASFLSPISNPSKSVDDRRSVKKADVEAIAIPSLSQRIILTQDLIEESCCLSDLFDLNEITALELVLTAEGHLSSQTG</sequence>
<dbReference type="AlphaFoldDB" id="A0A5K3FQM7"/>
<dbReference type="InterPro" id="IPR021827">
    <property type="entry name" value="Nup186/Nup192/Nup205"/>
</dbReference>